<evidence type="ECO:0000256" key="5">
    <source>
        <dbReference type="ARBA" id="ARBA00022989"/>
    </source>
</evidence>
<evidence type="ECO:0000256" key="9">
    <source>
        <dbReference type="ARBA" id="ARBA00023284"/>
    </source>
</evidence>
<feature type="transmembrane region" description="Helical" evidence="11">
    <location>
        <begin position="201"/>
        <end position="225"/>
    </location>
</feature>
<dbReference type="SMART" id="SM00756">
    <property type="entry name" value="VKc"/>
    <property type="match status" value="1"/>
</dbReference>
<feature type="transmembrane region" description="Helical" evidence="11">
    <location>
        <begin position="131"/>
        <end position="151"/>
    </location>
</feature>
<evidence type="ECO:0000256" key="11">
    <source>
        <dbReference type="SAM" id="Phobius"/>
    </source>
</evidence>
<dbReference type="InterPro" id="IPR012932">
    <property type="entry name" value="VKOR"/>
</dbReference>
<dbReference type="GO" id="GO:0048038">
    <property type="term" value="F:quinone binding"/>
    <property type="evidence" value="ECO:0007669"/>
    <property type="project" value="UniProtKB-KW"/>
</dbReference>
<feature type="transmembrane region" description="Helical" evidence="11">
    <location>
        <begin position="105"/>
        <end position="124"/>
    </location>
</feature>
<gene>
    <name evidence="13" type="ORF">ABRQ22_17030</name>
</gene>
<sequence length="233" mass="24905">MTGTTTALTDEPRPGRTPSGPGDAQDAAFDPFARPTGWTHSRGVLFGEMLLFGLLSLTAAFVLSYDAVVLAANPTATLACDVNTVLSCGTVAQSWQAQVFGFPNAFLGLIAEPIVITTAVAALGGTRFPRWFLFAAQCVYFLGVVFAYWLFSQSMFVIGALCPWCLLITVSTTLVFASLLHWNVLEDNLYLPRAAQARLLGFVRSGAFGYLVAAWLVGLAILVVLKYGPALLA</sequence>
<comment type="subcellular location">
    <subcellularLocation>
        <location evidence="1">Membrane</location>
        <topology evidence="1">Multi-pass membrane protein</topology>
    </subcellularLocation>
</comment>
<evidence type="ECO:0000256" key="1">
    <source>
        <dbReference type="ARBA" id="ARBA00004141"/>
    </source>
</evidence>
<keyword evidence="4" id="KW-0874">Quinone</keyword>
<feature type="transmembrane region" description="Helical" evidence="11">
    <location>
        <begin position="157"/>
        <end position="180"/>
    </location>
</feature>
<name>A0AAU8FZ20_9MICO</name>
<keyword evidence="6" id="KW-0560">Oxidoreductase</keyword>
<reference evidence="13" key="1">
    <citation type="submission" date="2024-06" db="EMBL/GenBank/DDBJ databases">
        <title>Complete genome sequence of the cellulolytic actinobacterium, Cellulosimicrobium ES-005.</title>
        <authorList>
            <person name="Matthews C.T."/>
            <person name="Underwood K.D."/>
            <person name="Ghanchi K.M."/>
            <person name="Fields S.D."/>
            <person name="Gardner S.G."/>
        </authorList>
    </citation>
    <scope>NUCLEOTIDE SEQUENCE</scope>
    <source>
        <strain evidence="13">ES-005</strain>
    </source>
</reference>
<dbReference type="AlphaFoldDB" id="A0AAU8FZ20"/>
<feature type="domain" description="Vitamin K epoxide reductase" evidence="12">
    <location>
        <begin position="42"/>
        <end position="183"/>
    </location>
</feature>
<dbReference type="EMBL" id="CP159290">
    <property type="protein sequence ID" value="XCH29267.1"/>
    <property type="molecule type" value="Genomic_DNA"/>
</dbReference>
<dbReference type="Gene3D" id="1.20.1440.130">
    <property type="entry name" value="VKOR domain"/>
    <property type="match status" value="1"/>
</dbReference>
<accession>A0AAU8FZ20</accession>
<evidence type="ECO:0000256" key="6">
    <source>
        <dbReference type="ARBA" id="ARBA00023002"/>
    </source>
</evidence>
<comment type="similarity">
    <text evidence="2">Belongs to the VKOR family.</text>
</comment>
<protein>
    <submittedName>
        <fullName evidence="13">Vitamin K epoxide reductase family protein</fullName>
    </submittedName>
</protein>
<feature type="region of interest" description="Disordered" evidence="10">
    <location>
        <begin position="1"/>
        <end position="28"/>
    </location>
</feature>
<dbReference type="GO" id="GO:0016020">
    <property type="term" value="C:membrane"/>
    <property type="evidence" value="ECO:0007669"/>
    <property type="project" value="UniProtKB-SubCell"/>
</dbReference>
<dbReference type="RefSeq" id="WP_353707576.1">
    <property type="nucleotide sequence ID" value="NZ_CP159290.1"/>
</dbReference>
<keyword evidence="3 11" id="KW-0812">Transmembrane</keyword>
<evidence type="ECO:0000256" key="7">
    <source>
        <dbReference type="ARBA" id="ARBA00023136"/>
    </source>
</evidence>
<keyword evidence="9" id="KW-0676">Redox-active center</keyword>
<organism evidence="13">
    <name type="scientific">Cellulosimicrobium sp. ES-005</name>
    <dbReference type="NCBI Taxonomy" id="3163031"/>
    <lineage>
        <taxon>Bacteria</taxon>
        <taxon>Bacillati</taxon>
        <taxon>Actinomycetota</taxon>
        <taxon>Actinomycetes</taxon>
        <taxon>Micrococcales</taxon>
        <taxon>Promicromonosporaceae</taxon>
        <taxon>Cellulosimicrobium</taxon>
    </lineage>
</organism>
<evidence type="ECO:0000256" key="10">
    <source>
        <dbReference type="SAM" id="MobiDB-lite"/>
    </source>
</evidence>
<evidence type="ECO:0000256" key="4">
    <source>
        <dbReference type="ARBA" id="ARBA00022719"/>
    </source>
</evidence>
<evidence type="ECO:0000313" key="13">
    <source>
        <dbReference type="EMBL" id="XCH29267.1"/>
    </source>
</evidence>
<keyword evidence="5 11" id="KW-1133">Transmembrane helix</keyword>
<proteinExistence type="inferred from homology"/>
<evidence type="ECO:0000256" key="2">
    <source>
        <dbReference type="ARBA" id="ARBA00006214"/>
    </source>
</evidence>
<evidence type="ECO:0000259" key="12">
    <source>
        <dbReference type="SMART" id="SM00756"/>
    </source>
</evidence>
<keyword evidence="8" id="KW-1015">Disulfide bond</keyword>
<dbReference type="Pfam" id="PF07884">
    <property type="entry name" value="VKOR"/>
    <property type="match status" value="1"/>
</dbReference>
<feature type="transmembrane region" description="Helical" evidence="11">
    <location>
        <begin position="44"/>
        <end position="65"/>
    </location>
</feature>
<dbReference type="InterPro" id="IPR038354">
    <property type="entry name" value="VKOR_sf"/>
</dbReference>
<evidence type="ECO:0000256" key="8">
    <source>
        <dbReference type="ARBA" id="ARBA00023157"/>
    </source>
</evidence>
<dbReference type="InterPro" id="IPR041714">
    <property type="entry name" value="VKOR_Actinobacteria"/>
</dbReference>
<dbReference type="CDD" id="cd12922">
    <property type="entry name" value="VKOR_5"/>
    <property type="match status" value="1"/>
</dbReference>
<keyword evidence="7 11" id="KW-0472">Membrane</keyword>
<dbReference type="GO" id="GO:0016491">
    <property type="term" value="F:oxidoreductase activity"/>
    <property type="evidence" value="ECO:0007669"/>
    <property type="project" value="UniProtKB-KW"/>
</dbReference>
<evidence type="ECO:0000256" key="3">
    <source>
        <dbReference type="ARBA" id="ARBA00022692"/>
    </source>
</evidence>